<feature type="domain" description="Zeta toxin" evidence="8">
    <location>
        <begin position="19"/>
        <end position="193"/>
    </location>
</feature>
<evidence type="ECO:0000313" key="10">
    <source>
        <dbReference type="Proteomes" id="UP000254082"/>
    </source>
</evidence>
<evidence type="ECO:0000259" key="8">
    <source>
        <dbReference type="Pfam" id="PF06414"/>
    </source>
</evidence>
<gene>
    <name evidence="9" type="ORF">NCTC11391_01930</name>
</gene>
<evidence type="ECO:0000313" key="9">
    <source>
        <dbReference type="EMBL" id="SUN37130.1"/>
    </source>
</evidence>
<dbReference type="Gene3D" id="3.40.50.300">
    <property type="entry name" value="P-loop containing nucleotide triphosphate hydrolases"/>
    <property type="match status" value="1"/>
</dbReference>
<dbReference type="PANTHER" id="PTHR39206">
    <property type="entry name" value="SLL8004 PROTEIN"/>
    <property type="match status" value="1"/>
</dbReference>
<dbReference type="InterPro" id="IPR027417">
    <property type="entry name" value="P-loop_NTPase"/>
</dbReference>
<dbReference type="Proteomes" id="UP000254082">
    <property type="component" value="Unassembled WGS sequence"/>
</dbReference>
<evidence type="ECO:0000256" key="3">
    <source>
        <dbReference type="ARBA" id="ARBA00022649"/>
    </source>
</evidence>
<dbReference type="EC" id="2.7.1.176" evidence="2"/>
<dbReference type="RefSeq" id="WP_002997259.1">
    <property type="nucleotide sequence ID" value="NZ_UHFA01000002.1"/>
</dbReference>
<dbReference type="OrthoDB" id="6421666at2"/>
<name>A0A380JFN0_STRDO</name>
<keyword evidence="3" id="KW-1277">Toxin-antitoxin system</keyword>
<dbReference type="PANTHER" id="PTHR39206:SF1">
    <property type="entry name" value="SLL8004 PROTEIN"/>
    <property type="match status" value="1"/>
</dbReference>
<keyword evidence="10" id="KW-1185">Reference proteome</keyword>
<evidence type="ECO:0000256" key="2">
    <source>
        <dbReference type="ARBA" id="ARBA00011963"/>
    </source>
</evidence>
<dbReference type="InterPro" id="IPR010488">
    <property type="entry name" value="Zeta_toxin_domain"/>
</dbReference>
<evidence type="ECO:0000256" key="1">
    <source>
        <dbReference type="ARBA" id="ARBA00009104"/>
    </source>
</evidence>
<keyword evidence="4" id="KW-0547">Nucleotide-binding</keyword>
<keyword evidence="5" id="KW-0067">ATP-binding</keyword>
<comment type="catalytic activity">
    <reaction evidence="7">
        <text>UDP-N-acetyl-alpha-D-glucosamine + ATP = UDP-N-acetyl-alpha-D-glucosamine 3'-phosphate + ADP + H(+)</text>
        <dbReference type="Rhea" id="RHEA:32671"/>
        <dbReference type="ChEBI" id="CHEBI:15378"/>
        <dbReference type="ChEBI" id="CHEBI:30616"/>
        <dbReference type="ChEBI" id="CHEBI:57705"/>
        <dbReference type="ChEBI" id="CHEBI:64353"/>
        <dbReference type="ChEBI" id="CHEBI:456216"/>
        <dbReference type="EC" id="2.7.1.176"/>
    </reaction>
</comment>
<organism evidence="9 10">
    <name type="scientific">Streptococcus downei MFe28</name>
    <dbReference type="NCBI Taxonomy" id="764290"/>
    <lineage>
        <taxon>Bacteria</taxon>
        <taxon>Bacillati</taxon>
        <taxon>Bacillota</taxon>
        <taxon>Bacilli</taxon>
        <taxon>Lactobacillales</taxon>
        <taxon>Streptococcaceae</taxon>
        <taxon>Streptococcus</taxon>
    </lineage>
</organism>
<comment type="similarity">
    <text evidence="1">Belongs to the zeta toxin family.</text>
</comment>
<evidence type="ECO:0000256" key="5">
    <source>
        <dbReference type="ARBA" id="ARBA00022840"/>
    </source>
</evidence>
<dbReference type="AlphaFoldDB" id="A0A380JFN0"/>
<evidence type="ECO:0000256" key="4">
    <source>
        <dbReference type="ARBA" id="ARBA00022741"/>
    </source>
</evidence>
<accession>A0A380JFN0</accession>
<dbReference type="GO" id="GO:0016301">
    <property type="term" value="F:kinase activity"/>
    <property type="evidence" value="ECO:0007669"/>
    <property type="project" value="InterPro"/>
</dbReference>
<dbReference type="SUPFAM" id="SSF52540">
    <property type="entry name" value="P-loop containing nucleoside triphosphate hydrolases"/>
    <property type="match status" value="1"/>
</dbReference>
<evidence type="ECO:0000256" key="6">
    <source>
        <dbReference type="ARBA" id="ARBA00032897"/>
    </source>
</evidence>
<dbReference type="EMBL" id="UHFA01000002">
    <property type="protein sequence ID" value="SUN37130.1"/>
    <property type="molecule type" value="Genomic_DNA"/>
</dbReference>
<dbReference type="GO" id="GO:0005524">
    <property type="term" value="F:ATP binding"/>
    <property type="evidence" value="ECO:0007669"/>
    <property type="project" value="UniProtKB-KW"/>
</dbReference>
<reference evidence="9 10" key="1">
    <citation type="submission" date="2018-06" db="EMBL/GenBank/DDBJ databases">
        <authorList>
            <consortium name="Pathogen Informatics"/>
            <person name="Doyle S."/>
        </authorList>
    </citation>
    <scope>NUCLEOTIDE SEQUENCE [LARGE SCALE GENOMIC DNA]</scope>
    <source>
        <strain evidence="10">NCTC 11391</strain>
    </source>
</reference>
<evidence type="ECO:0000256" key="7">
    <source>
        <dbReference type="ARBA" id="ARBA00048178"/>
    </source>
</evidence>
<sequence>MSTDKYLDYSKENLDRILSDLFGNKQLSPKKDAIFMAGSPGAGKSEVARLLADSYKNMIVLDTDDFRSLFPDYNGSNSSNFQRACSWLTEQAFQYLTEKGYSFIYDTTFAVPSAEKKIKRVLKNGYRAVIFYVYQEPKIAWQFTKDRERVEGRKVPKETFINAFLHARENVEKVKVRHPETLVHLIIKDYQNTIEEVHFDMENINLILPNNYTRKTLEEELYE</sequence>
<protein>
    <recommendedName>
        <fullName evidence="6">UDP-N-acetylglucosamine kinase</fullName>
        <ecNumber evidence="2">2.7.1.176</ecNumber>
    </recommendedName>
    <alternativeName>
        <fullName evidence="6">UDP-N-acetylglucosamine kinase</fullName>
    </alternativeName>
</protein>
<dbReference type="Pfam" id="PF06414">
    <property type="entry name" value="Zeta_toxin"/>
    <property type="match status" value="1"/>
</dbReference>
<proteinExistence type="inferred from homology"/>